<feature type="domain" description="C2H2-type" evidence="2">
    <location>
        <begin position="52"/>
        <end position="74"/>
    </location>
</feature>
<evidence type="ECO:0000256" key="1">
    <source>
        <dbReference type="SAM" id="MobiDB-lite"/>
    </source>
</evidence>
<protein>
    <submittedName>
        <fullName evidence="4">Uncharacterized protein LOC115889718</fullName>
    </submittedName>
</protein>
<dbReference type="AlphaFoldDB" id="A0A6J2YQV4"/>
<dbReference type="GeneID" id="115889718"/>
<accession>A0A6J2YQV4</accession>
<reference evidence="4" key="1">
    <citation type="submission" date="2025-08" db="UniProtKB">
        <authorList>
            <consortium name="RefSeq"/>
        </authorList>
    </citation>
    <scope>IDENTIFICATION</scope>
    <source>
        <tissue evidence="4">Gonads</tissue>
    </source>
</reference>
<feature type="region of interest" description="Disordered" evidence="1">
    <location>
        <begin position="1"/>
        <end position="25"/>
    </location>
</feature>
<dbReference type="KEGG" id="soy:115889718"/>
<evidence type="ECO:0000259" key="2">
    <source>
        <dbReference type="PROSITE" id="PS00028"/>
    </source>
</evidence>
<organism evidence="3 4">
    <name type="scientific">Sitophilus oryzae</name>
    <name type="common">Rice weevil</name>
    <name type="synonym">Curculio oryzae</name>
    <dbReference type="NCBI Taxonomy" id="7048"/>
    <lineage>
        <taxon>Eukaryota</taxon>
        <taxon>Metazoa</taxon>
        <taxon>Ecdysozoa</taxon>
        <taxon>Arthropoda</taxon>
        <taxon>Hexapoda</taxon>
        <taxon>Insecta</taxon>
        <taxon>Pterygota</taxon>
        <taxon>Neoptera</taxon>
        <taxon>Endopterygota</taxon>
        <taxon>Coleoptera</taxon>
        <taxon>Polyphaga</taxon>
        <taxon>Cucujiformia</taxon>
        <taxon>Curculionidae</taxon>
        <taxon>Dryophthorinae</taxon>
        <taxon>Sitophilus</taxon>
    </lineage>
</organism>
<proteinExistence type="predicted"/>
<dbReference type="InParanoid" id="A0A6J2YQV4"/>
<name>A0A6J2YQV4_SITOR</name>
<evidence type="ECO:0000313" key="3">
    <source>
        <dbReference type="Proteomes" id="UP000504635"/>
    </source>
</evidence>
<gene>
    <name evidence="4" type="primary">LOC115889718</name>
</gene>
<dbReference type="PROSITE" id="PS00028">
    <property type="entry name" value="ZINC_FINGER_C2H2_1"/>
    <property type="match status" value="1"/>
</dbReference>
<dbReference type="Proteomes" id="UP000504635">
    <property type="component" value="Unplaced"/>
</dbReference>
<dbReference type="InterPro" id="IPR013087">
    <property type="entry name" value="Znf_C2H2_type"/>
</dbReference>
<sequence>MPRKTSTSRYWRPPPENQGTGGAGNCTYCGKEKEENHDKTKNHMSAVKKLFCHFCGVQLSSDSDLQKHSDTEDHNIKVNKRHPNQTLFIMEGPEVQWNPEVELDLKLRKLVYNLYYSNTLRYEVSLEYLKYYQQEITLKEYWWLYKYIRIIFYKIVVPTRIDSPLLILLKEDLKLLHKREHTNNLRINVLNEMVSLISSLNKPKRMLPSTLQKDIIDLVKKWNNNFSKINKSLVCEE</sequence>
<dbReference type="RefSeq" id="XP_030765646.1">
    <property type="nucleotide sequence ID" value="XM_030909786.1"/>
</dbReference>
<keyword evidence="3" id="KW-1185">Reference proteome</keyword>
<evidence type="ECO:0000313" key="4">
    <source>
        <dbReference type="RefSeq" id="XP_030765646.1"/>
    </source>
</evidence>